<accession>A0A5A7T2T1</accession>
<evidence type="ECO:0000256" key="1">
    <source>
        <dbReference type="SAM" id="MobiDB-lite"/>
    </source>
</evidence>
<feature type="region of interest" description="Disordered" evidence="1">
    <location>
        <begin position="1"/>
        <end position="31"/>
    </location>
</feature>
<feature type="region of interest" description="Disordered" evidence="1">
    <location>
        <begin position="120"/>
        <end position="190"/>
    </location>
</feature>
<gene>
    <name evidence="2" type="ORF">E6C27_scaffold471G00060</name>
</gene>
<feature type="compositionally biased region" description="Low complexity" evidence="1">
    <location>
        <begin position="70"/>
        <end position="79"/>
    </location>
</feature>
<evidence type="ECO:0000313" key="3">
    <source>
        <dbReference type="Proteomes" id="UP000321393"/>
    </source>
</evidence>
<dbReference type="Proteomes" id="UP000321393">
    <property type="component" value="Unassembled WGS sequence"/>
</dbReference>
<proteinExistence type="predicted"/>
<feature type="region of interest" description="Disordered" evidence="1">
    <location>
        <begin position="69"/>
        <end position="108"/>
    </location>
</feature>
<feature type="compositionally biased region" description="Low complexity" evidence="1">
    <location>
        <begin position="98"/>
        <end position="107"/>
    </location>
</feature>
<reference evidence="2 3" key="1">
    <citation type="submission" date="2019-08" db="EMBL/GenBank/DDBJ databases">
        <title>Draft genome sequences of two oriental melons (Cucumis melo L. var makuwa).</title>
        <authorList>
            <person name="Kwon S.-Y."/>
        </authorList>
    </citation>
    <scope>NUCLEOTIDE SEQUENCE [LARGE SCALE GENOMIC DNA]</scope>
    <source>
        <strain evidence="3">cv. SW 3</strain>
        <tissue evidence="2">Leaf</tissue>
    </source>
</reference>
<name>A0A5A7T2T1_CUCMM</name>
<sequence length="385" mass="42191">MVNTCKGSYMMQPSKDAPEVTISSPPVRQEKASSKLHESVLSEFMHVVARLLKKTLIPDVLDKLHVDPPSSIHSQESSSTKGVFIPTPGIPSASNVQPGPSARSLAASPPPFALVDAHESVSDVVSGDNTTAPVRHPNDCRVEDEVEPQHPNISTEEVPPNDDDNPDVPPTSTDIPAASKPVEKKAQQKRRNITIKTGRKKIPPNIPSVPIDGISFHHEESVQHWKFVVQRRIADELIREIIVNFPDDFNDPSSLDYQTIHIRGFKFMIFPSVECSPSSPSTDVLASVLSGGTLSTWPVDTGAFIYNQLSQHVDSFGVKIPIALPRLFSNLLLHLNGVVLTTVDTPRPDPKTLALSYRLFQGSHVLDIDHDVHPSRGPRVFNTSD</sequence>
<evidence type="ECO:0008006" key="4">
    <source>
        <dbReference type="Google" id="ProtNLM"/>
    </source>
</evidence>
<comment type="caution">
    <text evidence="2">The sequence shown here is derived from an EMBL/GenBank/DDBJ whole genome shotgun (WGS) entry which is preliminary data.</text>
</comment>
<dbReference type="EMBL" id="SSTE01018846">
    <property type="protein sequence ID" value="KAA0037774.1"/>
    <property type="molecule type" value="Genomic_DNA"/>
</dbReference>
<evidence type="ECO:0000313" key="2">
    <source>
        <dbReference type="EMBL" id="KAA0037774.1"/>
    </source>
</evidence>
<protein>
    <recommendedName>
        <fullName evidence="4">Flocculation protein FLO11-like</fullName>
    </recommendedName>
</protein>
<dbReference type="AlphaFoldDB" id="A0A5A7T2T1"/>
<organism evidence="2 3">
    <name type="scientific">Cucumis melo var. makuwa</name>
    <name type="common">Oriental melon</name>
    <dbReference type="NCBI Taxonomy" id="1194695"/>
    <lineage>
        <taxon>Eukaryota</taxon>
        <taxon>Viridiplantae</taxon>
        <taxon>Streptophyta</taxon>
        <taxon>Embryophyta</taxon>
        <taxon>Tracheophyta</taxon>
        <taxon>Spermatophyta</taxon>
        <taxon>Magnoliopsida</taxon>
        <taxon>eudicotyledons</taxon>
        <taxon>Gunneridae</taxon>
        <taxon>Pentapetalae</taxon>
        <taxon>rosids</taxon>
        <taxon>fabids</taxon>
        <taxon>Cucurbitales</taxon>
        <taxon>Cucurbitaceae</taxon>
        <taxon>Benincaseae</taxon>
        <taxon>Cucumis</taxon>
    </lineage>
</organism>